<evidence type="ECO:0000256" key="4">
    <source>
        <dbReference type="ARBA" id="ARBA00022989"/>
    </source>
</evidence>
<keyword evidence="3 6" id="KW-0812">Transmembrane</keyword>
<dbReference type="HOGENOM" id="CLU_079569_3_0_0"/>
<dbReference type="InterPro" id="IPR001123">
    <property type="entry name" value="LeuE-type"/>
</dbReference>
<protein>
    <recommendedName>
        <fullName evidence="9">Translocator protein, LysE family</fullName>
    </recommendedName>
</protein>
<evidence type="ECO:0000256" key="2">
    <source>
        <dbReference type="ARBA" id="ARBA00022475"/>
    </source>
</evidence>
<sequence>MLLSFLFSSLIIAATPGIATIYVLNNSASLGRKEGILSALGIMTGGMIYNIIAAIGLSSILYVFPNMLSIIKIIGGLYLVYIGIITIKNRKTNNSNSLEPIKNDCYIRGVITNLANPKILLFFVTFIPQFVVNTNNYAKEAILLGSAYLIVEIIWFICLASFVSHFIKNIKGNFQKYMTYISSGVYLTMGSVLILSI</sequence>
<dbReference type="GO" id="GO:0005886">
    <property type="term" value="C:plasma membrane"/>
    <property type="evidence" value="ECO:0007669"/>
    <property type="project" value="UniProtKB-SubCell"/>
</dbReference>
<evidence type="ECO:0000256" key="5">
    <source>
        <dbReference type="ARBA" id="ARBA00023136"/>
    </source>
</evidence>
<dbReference type="PANTHER" id="PTHR30086:SF20">
    <property type="entry name" value="ARGININE EXPORTER PROTEIN ARGO-RELATED"/>
    <property type="match status" value="1"/>
</dbReference>
<comment type="caution">
    <text evidence="7">The sequence shown here is derived from an EMBL/GenBank/DDBJ whole genome shotgun (WGS) entry which is preliminary data.</text>
</comment>
<evidence type="ECO:0000256" key="1">
    <source>
        <dbReference type="ARBA" id="ARBA00004651"/>
    </source>
</evidence>
<evidence type="ECO:0008006" key="9">
    <source>
        <dbReference type="Google" id="ProtNLM"/>
    </source>
</evidence>
<name>U7VB64_9FUSO</name>
<dbReference type="GO" id="GO:0015171">
    <property type="term" value="F:amino acid transmembrane transporter activity"/>
    <property type="evidence" value="ECO:0007669"/>
    <property type="project" value="TreeGrafter"/>
</dbReference>
<keyword evidence="8" id="KW-1185">Reference proteome</keyword>
<reference evidence="7 8" key="1">
    <citation type="submission" date="2013-08" db="EMBL/GenBank/DDBJ databases">
        <authorList>
            <person name="Weinstock G."/>
            <person name="Sodergren E."/>
            <person name="Wylie T."/>
            <person name="Fulton L."/>
            <person name="Fulton R."/>
            <person name="Fronick C."/>
            <person name="O'Laughlin M."/>
            <person name="Godfrey J."/>
            <person name="Miner T."/>
            <person name="Herter B."/>
            <person name="Appelbaum E."/>
            <person name="Cordes M."/>
            <person name="Lek S."/>
            <person name="Wollam A."/>
            <person name="Pepin K.H."/>
            <person name="Palsikar V.B."/>
            <person name="Mitreva M."/>
            <person name="Wilson R.K."/>
        </authorList>
    </citation>
    <scope>NUCLEOTIDE SEQUENCE [LARGE SCALE GENOMIC DNA]</scope>
    <source>
        <strain evidence="7 8">ATCC BAA-474</strain>
    </source>
</reference>
<comment type="subcellular location">
    <subcellularLocation>
        <location evidence="1">Cell membrane</location>
        <topology evidence="1">Multi-pass membrane protein</topology>
    </subcellularLocation>
</comment>
<evidence type="ECO:0000256" key="6">
    <source>
        <dbReference type="SAM" id="Phobius"/>
    </source>
</evidence>
<feature type="transmembrane region" description="Helical" evidence="6">
    <location>
        <begin position="6"/>
        <end position="24"/>
    </location>
</feature>
<dbReference type="STRING" id="1319815.HMPREF0202_01345"/>
<organism evidence="7 8">
    <name type="scientific">Cetobacterium somerae ATCC BAA-474</name>
    <dbReference type="NCBI Taxonomy" id="1319815"/>
    <lineage>
        <taxon>Bacteria</taxon>
        <taxon>Fusobacteriati</taxon>
        <taxon>Fusobacteriota</taxon>
        <taxon>Fusobacteriia</taxon>
        <taxon>Fusobacteriales</taxon>
        <taxon>Fusobacteriaceae</taxon>
        <taxon>Cetobacterium</taxon>
    </lineage>
</organism>
<feature type="transmembrane region" description="Helical" evidence="6">
    <location>
        <begin position="110"/>
        <end position="130"/>
    </location>
</feature>
<accession>U7VB64</accession>
<evidence type="ECO:0000313" key="7">
    <source>
        <dbReference type="EMBL" id="ERT68755.1"/>
    </source>
</evidence>
<feature type="transmembrane region" description="Helical" evidence="6">
    <location>
        <begin position="36"/>
        <end position="64"/>
    </location>
</feature>
<gene>
    <name evidence="7" type="ORF">HMPREF0202_01345</name>
</gene>
<feature type="transmembrane region" description="Helical" evidence="6">
    <location>
        <begin position="177"/>
        <end position="196"/>
    </location>
</feature>
<feature type="transmembrane region" description="Helical" evidence="6">
    <location>
        <begin position="142"/>
        <end position="165"/>
    </location>
</feature>
<evidence type="ECO:0000256" key="3">
    <source>
        <dbReference type="ARBA" id="ARBA00022692"/>
    </source>
</evidence>
<keyword evidence="4 6" id="KW-1133">Transmembrane helix</keyword>
<dbReference type="RefSeq" id="WP_023050883.1">
    <property type="nucleotide sequence ID" value="NZ_CP173063.2"/>
</dbReference>
<dbReference type="Proteomes" id="UP000017081">
    <property type="component" value="Unassembled WGS sequence"/>
</dbReference>
<evidence type="ECO:0000313" key="8">
    <source>
        <dbReference type="Proteomes" id="UP000017081"/>
    </source>
</evidence>
<dbReference type="eggNOG" id="COG1280">
    <property type="taxonomic scope" value="Bacteria"/>
</dbReference>
<dbReference type="AlphaFoldDB" id="U7VB64"/>
<keyword evidence="5 6" id="KW-0472">Membrane</keyword>
<dbReference type="Pfam" id="PF01810">
    <property type="entry name" value="LysE"/>
    <property type="match status" value="1"/>
</dbReference>
<dbReference type="EMBL" id="AXZF01000049">
    <property type="protein sequence ID" value="ERT68755.1"/>
    <property type="molecule type" value="Genomic_DNA"/>
</dbReference>
<feature type="transmembrane region" description="Helical" evidence="6">
    <location>
        <begin position="70"/>
        <end position="89"/>
    </location>
</feature>
<proteinExistence type="predicted"/>
<dbReference type="PANTHER" id="PTHR30086">
    <property type="entry name" value="ARGININE EXPORTER PROTEIN ARGO"/>
    <property type="match status" value="1"/>
</dbReference>
<keyword evidence="2" id="KW-1003">Cell membrane</keyword>
<dbReference type="PIRSF" id="PIRSF006324">
    <property type="entry name" value="LeuE"/>
    <property type="match status" value="1"/>
</dbReference>